<keyword evidence="3" id="KW-0862">Zinc</keyword>
<protein>
    <recommendedName>
        <fullName evidence="5">PDZ domain-containing protein</fullName>
    </recommendedName>
</protein>
<feature type="region of interest" description="Disordered" evidence="4">
    <location>
        <begin position="174"/>
        <end position="293"/>
    </location>
</feature>
<feature type="compositionally biased region" description="Polar residues" evidence="4">
    <location>
        <begin position="180"/>
        <end position="196"/>
    </location>
</feature>
<feature type="region of interest" description="Disordered" evidence="4">
    <location>
        <begin position="113"/>
        <end position="151"/>
    </location>
</feature>
<evidence type="ECO:0000259" key="5">
    <source>
        <dbReference type="PROSITE" id="PS50106"/>
    </source>
</evidence>
<evidence type="ECO:0000313" key="6">
    <source>
        <dbReference type="EMBL" id="KAH9419957.1"/>
    </source>
</evidence>
<dbReference type="InterPro" id="IPR001478">
    <property type="entry name" value="PDZ"/>
</dbReference>
<dbReference type="PANTHER" id="PTHR24214">
    <property type="entry name" value="PDZ AND LIM DOMAIN PROTEIN ZASP"/>
    <property type="match status" value="1"/>
</dbReference>
<feature type="compositionally biased region" description="Polar residues" evidence="4">
    <location>
        <begin position="515"/>
        <end position="525"/>
    </location>
</feature>
<dbReference type="Pfam" id="PF00595">
    <property type="entry name" value="PDZ"/>
    <property type="match status" value="1"/>
</dbReference>
<evidence type="ECO:0000256" key="1">
    <source>
        <dbReference type="ARBA" id="ARBA00004496"/>
    </source>
</evidence>
<keyword evidence="3" id="KW-0479">Metal-binding</keyword>
<keyword evidence="7" id="KW-1185">Reference proteome</keyword>
<dbReference type="Proteomes" id="UP000887458">
    <property type="component" value="Unassembled WGS sequence"/>
</dbReference>
<comment type="caution">
    <text evidence="6">The sequence shown here is derived from an EMBL/GenBank/DDBJ whole genome shotgun (WGS) entry which is preliminary data.</text>
</comment>
<feature type="region of interest" description="Disordered" evidence="4">
    <location>
        <begin position="301"/>
        <end position="320"/>
    </location>
</feature>
<reference evidence="6 7" key="1">
    <citation type="journal article" date="2018" name="J. Allergy Clin. Immunol.">
        <title>High-quality assembly of Dermatophagoides pteronyssinus genome and transcriptome reveals a wide range of novel allergens.</title>
        <authorList>
            <person name="Liu X.Y."/>
            <person name="Yang K.Y."/>
            <person name="Wang M.Q."/>
            <person name="Kwok J.S."/>
            <person name="Zeng X."/>
            <person name="Yang Z."/>
            <person name="Xiao X.J."/>
            <person name="Lau C.P."/>
            <person name="Li Y."/>
            <person name="Huang Z.M."/>
            <person name="Ba J.G."/>
            <person name="Yim A.K."/>
            <person name="Ouyang C.Y."/>
            <person name="Ngai S.M."/>
            <person name="Chan T.F."/>
            <person name="Leung E.L."/>
            <person name="Liu L."/>
            <person name="Liu Z.G."/>
            <person name="Tsui S.K."/>
        </authorList>
    </citation>
    <scope>NUCLEOTIDE SEQUENCE [LARGE SCALE GENOMIC DNA]</scope>
    <source>
        <strain evidence="6">Derp</strain>
    </source>
</reference>
<dbReference type="InterPro" id="IPR050604">
    <property type="entry name" value="PDZ-LIM_domain"/>
</dbReference>
<sequence>MPPFKKPTLVTLRRPNPSQAWGFRLGGGAEIGQPFQIQKVTPDSLAYLGGLSEGDELVRIGNISLRGLTHDEVQQIILRCTHCIDLFILCDDGRDVEPRIERNVEIISERSDVPHMERPPHFPPIPFKPPIYSHYQQQQQQQQPQLQQQQPNQIMSGNYQVGIQPTQVQMQMMVPPPMLNGNQGIQSPQSFNSPSPDSAIGQFKPIQSPEPNNNIIQRSNQQQQQQQKLIRPEATQPGQPRKDMRVFGINPRSPSKSPSRMLLNHSMSVTTPSSNYSSLSPAFPQQQQQPQQQLMQQVTQSTPSTPTIGRNFNFNDTNNNPIRVDSNKKIFGLSNTNHTMVKSIEPIGNHGVQPVNNEKKYFGVNQRQRLNSISSDRDWKDPLPIVNIPNVDQLLPSQTRQMQTYINQTPPTIKNLRPSLSGIERRKIRPVWPPPLPNVHKGAYVEGRDSPHNQEYAWPPSRAQSVDRDFGYGDRPSSPFVNYGRVRSSTRIWPPPSNATPAGRSGYIPDENDDTNYAYNPSREQSPAPGWISSHVPNTYRTPPGTQFIATTGLIQDF</sequence>
<feature type="compositionally biased region" description="Low complexity" evidence="4">
    <location>
        <begin position="212"/>
        <end position="227"/>
    </location>
</feature>
<feature type="compositionally biased region" description="Low complexity" evidence="4">
    <location>
        <begin position="136"/>
        <end position="151"/>
    </location>
</feature>
<keyword evidence="2" id="KW-0963">Cytoplasm</keyword>
<feature type="compositionally biased region" description="Polar residues" evidence="4">
    <location>
        <begin position="265"/>
        <end position="284"/>
    </location>
</feature>
<proteinExistence type="predicted"/>
<dbReference type="SUPFAM" id="SSF50156">
    <property type="entry name" value="PDZ domain-like"/>
    <property type="match status" value="1"/>
</dbReference>
<dbReference type="EMBL" id="NJHN03000054">
    <property type="protein sequence ID" value="KAH9419957.1"/>
    <property type="molecule type" value="Genomic_DNA"/>
</dbReference>
<evidence type="ECO:0000256" key="3">
    <source>
        <dbReference type="ARBA" id="ARBA00023038"/>
    </source>
</evidence>
<reference evidence="6 7" key="2">
    <citation type="journal article" date="2022" name="Mol. Biol. Evol.">
        <title>Comparative Genomics Reveals Insights into the Divergent Evolution of Astigmatic Mites and Household Pest Adaptations.</title>
        <authorList>
            <person name="Xiong Q."/>
            <person name="Wan A.T."/>
            <person name="Liu X."/>
            <person name="Fung C.S."/>
            <person name="Xiao X."/>
            <person name="Malainual N."/>
            <person name="Hou J."/>
            <person name="Wang L."/>
            <person name="Wang M."/>
            <person name="Yang K.Y."/>
            <person name="Cui Y."/>
            <person name="Leung E.L."/>
            <person name="Nong W."/>
            <person name="Shin S.K."/>
            <person name="Au S.W."/>
            <person name="Jeong K.Y."/>
            <person name="Chew F.T."/>
            <person name="Hui J.H."/>
            <person name="Leung T.F."/>
            <person name="Tungtrongchitr A."/>
            <person name="Zhong N."/>
            <person name="Liu Z."/>
            <person name="Tsui S.K."/>
        </authorList>
    </citation>
    <scope>NUCLEOTIDE SEQUENCE [LARGE SCALE GENOMIC DNA]</scope>
    <source>
        <strain evidence="6">Derp</strain>
    </source>
</reference>
<dbReference type="SMART" id="SM00228">
    <property type="entry name" value="PDZ"/>
    <property type="match status" value="1"/>
</dbReference>
<gene>
    <name evidence="6" type="ORF">DERP_001790</name>
</gene>
<name>A0ABQ8JBI7_DERPT</name>
<comment type="subcellular location">
    <subcellularLocation>
        <location evidence="1">Cytoplasm</location>
    </subcellularLocation>
</comment>
<evidence type="ECO:0000256" key="4">
    <source>
        <dbReference type="SAM" id="MobiDB-lite"/>
    </source>
</evidence>
<evidence type="ECO:0000313" key="7">
    <source>
        <dbReference type="Proteomes" id="UP000887458"/>
    </source>
</evidence>
<feature type="region of interest" description="Disordered" evidence="4">
    <location>
        <begin position="491"/>
        <end position="531"/>
    </location>
</feature>
<accession>A0ABQ8JBI7</accession>
<dbReference type="PROSITE" id="PS50106">
    <property type="entry name" value="PDZ"/>
    <property type="match status" value="1"/>
</dbReference>
<feature type="domain" description="PDZ" evidence="5">
    <location>
        <begin position="9"/>
        <end position="92"/>
    </location>
</feature>
<dbReference type="PANTHER" id="PTHR24214:SF38">
    <property type="entry name" value="PDZ AND LIM DOMAIN PROTEIN ZASP-RELATED"/>
    <property type="match status" value="1"/>
</dbReference>
<evidence type="ECO:0000256" key="2">
    <source>
        <dbReference type="ARBA" id="ARBA00022490"/>
    </source>
</evidence>
<keyword evidence="3" id="KW-0440">LIM domain</keyword>
<dbReference type="InterPro" id="IPR036034">
    <property type="entry name" value="PDZ_sf"/>
</dbReference>
<organism evidence="6 7">
    <name type="scientific">Dermatophagoides pteronyssinus</name>
    <name type="common">European house dust mite</name>
    <dbReference type="NCBI Taxonomy" id="6956"/>
    <lineage>
        <taxon>Eukaryota</taxon>
        <taxon>Metazoa</taxon>
        <taxon>Ecdysozoa</taxon>
        <taxon>Arthropoda</taxon>
        <taxon>Chelicerata</taxon>
        <taxon>Arachnida</taxon>
        <taxon>Acari</taxon>
        <taxon>Acariformes</taxon>
        <taxon>Sarcoptiformes</taxon>
        <taxon>Astigmata</taxon>
        <taxon>Psoroptidia</taxon>
        <taxon>Analgoidea</taxon>
        <taxon>Pyroglyphidae</taxon>
        <taxon>Dermatophagoidinae</taxon>
        <taxon>Dermatophagoides</taxon>
    </lineage>
</organism>
<dbReference type="Gene3D" id="2.30.42.10">
    <property type="match status" value="1"/>
</dbReference>